<organism evidence="2 3">
    <name type="scientific">Parendozoicomonas callyspongiae</name>
    <dbReference type="NCBI Taxonomy" id="2942213"/>
    <lineage>
        <taxon>Bacteria</taxon>
        <taxon>Pseudomonadati</taxon>
        <taxon>Pseudomonadota</taxon>
        <taxon>Gammaproteobacteria</taxon>
        <taxon>Oceanospirillales</taxon>
        <taxon>Endozoicomonadaceae</taxon>
        <taxon>Parendozoicomonas</taxon>
    </lineage>
</organism>
<feature type="signal peptide" evidence="1">
    <location>
        <begin position="1"/>
        <end position="23"/>
    </location>
</feature>
<keyword evidence="3" id="KW-1185">Reference proteome</keyword>
<sequence length="498" mass="56910">MKKTIRTVLYNLLCLSFFNTATAQDPATLSELKLQNDMDLAVYYGKLVPQLGYDVAGDYFDEKYTKVIRTFSNDQQKAIRSPLSYLKTLNKVGAIVRQKILETHGIDLANLNKGKIFVIPNKDKINITIPFADLTLLEESSITDMVRIYIDTLYSELLKPASFEKPVFFAGFVPNQIANHFAGNHLFVDDAFYSGSIYHGKFPHLIQGALLVDQFGFTKSNMIKMIANGDWEPMFDSAHYYPVKIMAYDCLDKNAGLTATCSITPNEIINGHSAAIVSQWFMKNLFSEIISIASQSEAGASRFIDFNHLHDVNEYTGTTLLLSMYDNIRALENLHIIDLNNDIRSLQGSLNNESKTDASFMGKIYNLPNCFCQVSGICKPSNRFILLNTPLIRELMEVVAKTSNILPENYPVFSKQTHRVCMAKSTHHPLQSLATKTKDYYYNEFFLEKVISQIDTIRFFENRLRNSYIPFRKNWLKRQDEIKVITESDIFVIYQFLD</sequence>
<dbReference type="Proteomes" id="UP001203338">
    <property type="component" value="Unassembled WGS sequence"/>
</dbReference>
<comment type="caution">
    <text evidence="2">The sequence shown here is derived from an EMBL/GenBank/DDBJ whole genome shotgun (WGS) entry which is preliminary data.</text>
</comment>
<protein>
    <submittedName>
        <fullName evidence="2">Uncharacterized protein</fullName>
    </submittedName>
</protein>
<feature type="chain" id="PRO_5045956021" evidence="1">
    <location>
        <begin position="24"/>
        <end position="498"/>
    </location>
</feature>
<evidence type="ECO:0000313" key="2">
    <source>
        <dbReference type="EMBL" id="MCL6268435.1"/>
    </source>
</evidence>
<proteinExistence type="predicted"/>
<keyword evidence="1" id="KW-0732">Signal</keyword>
<name>A0ABT0PAT8_9GAMM</name>
<accession>A0ABT0PAT8</accession>
<evidence type="ECO:0000313" key="3">
    <source>
        <dbReference type="Proteomes" id="UP001203338"/>
    </source>
</evidence>
<reference evidence="2 3" key="1">
    <citation type="submission" date="2022-05" db="EMBL/GenBank/DDBJ databases">
        <authorList>
            <person name="Park J.-S."/>
        </authorList>
    </citation>
    <scope>NUCLEOTIDE SEQUENCE [LARGE SCALE GENOMIC DNA]</scope>
    <source>
        <strain evidence="2 3">2012CJ34-2</strain>
    </source>
</reference>
<dbReference type="EMBL" id="JAMFLX010000001">
    <property type="protein sequence ID" value="MCL6268435.1"/>
    <property type="molecule type" value="Genomic_DNA"/>
</dbReference>
<evidence type="ECO:0000256" key="1">
    <source>
        <dbReference type="SAM" id="SignalP"/>
    </source>
</evidence>
<gene>
    <name evidence="2" type="ORF">M3P05_00530</name>
</gene>
<dbReference type="RefSeq" id="WP_249697271.1">
    <property type="nucleotide sequence ID" value="NZ_JAMFLX010000001.1"/>
</dbReference>